<evidence type="ECO:0000313" key="2">
    <source>
        <dbReference type="EMBL" id="CDR30838.1"/>
    </source>
</evidence>
<dbReference type="HOGENOM" id="CLU_052943_1_0_14"/>
<dbReference type="SUPFAM" id="SSF63411">
    <property type="entry name" value="LuxS/MPP-like metallohydrolase"/>
    <property type="match status" value="2"/>
</dbReference>
<accession>A0A061AAH5</accession>
<evidence type="ECO:0000313" key="3">
    <source>
        <dbReference type="Proteomes" id="UP000032434"/>
    </source>
</evidence>
<dbReference type="PATRIC" id="fig|35623.3.peg.765"/>
<dbReference type="EMBL" id="LK028559">
    <property type="protein sequence ID" value="CDR30838.1"/>
    <property type="molecule type" value="Genomic_DNA"/>
</dbReference>
<dbReference type="Proteomes" id="UP000032434">
    <property type="component" value="Chromosome 1"/>
</dbReference>
<keyword evidence="3" id="KW-1185">Reference proteome</keyword>
<organism evidence="2 3">
    <name type="scientific">Acholeplasma oculi</name>
    <dbReference type="NCBI Taxonomy" id="35623"/>
    <lineage>
        <taxon>Bacteria</taxon>
        <taxon>Bacillati</taxon>
        <taxon>Mycoplasmatota</taxon>
        <taxon>Mollicutes</taxon>
        <taxon>Acholeplasmatales</taxon>
        <taxon>Acholeplasmataceae</taxon>
        <taxon>Acholeplasma</taxon>
    </lineage>
</organism>
<dbReference type="FunCoup" id="A0A061AAH5">
    <property type="interactions" value="4"/>
</dbReference>
<reference evidence="3" key="1">
    <citation type="submission" date="2014-05" db="EMBL/GenBank/DDBJ databases">
        <authorList>
            <person name="Kube M."/>
        </authorList>
    </citation>
    <scope>NUCLEOTIDE SEQUENCE [LARGE SCALE GENOMIC DNA]</scope>
</reference>
<gene>
    <name evidence="2" type="ORF">Aocu_07650</name>
</gene>
<name>A0A061AAH5_9MOLU</name>
<dbReference type="InterPro" id="IPR007863">
    <property type="entry name" value="Peptidase_M16_C"/>
</dbReference>
<dbReference type="PANTHER" id="PTHR11851:SF186">
    <property type="entry name" value="INACTIVE METALLOPROTEASE YMFF-RELATED"/>
    <property type="match status" value="1"/>
</dbReference>
<proteinExistence type="predicted"/>
<protein>
    <submittedName>
        <fullName evidence="2">Peptidase, M16 family</fullName>
    </submittedName>
</protein>
<sequence length="404" mass="47561">MIVIKNNAFKTVHVSLYFIDKIEDDAFAYRFLLTRLLTSYTDSFSTKTKLSHALYDLYGTTISNHIFTFGQYHVIRVNFTFPNPKMLDDAEFTHKINDLIEDMFFNRQEFKEDMFTETKRSILSFIHTKKDRRFEYGKEQMLYYTFNGHSLSKPITGSYQEVANISVTELYDYYKNYFLKNTCWVYASGDITDVFVHDFESITKHSSKNSLKPVKIPDIDKRFTSHETVVDMQQAYIFLGYYLNVERKDPLYVATLLTAIILGGYPESLLFKKVREENYLAYDVEAQFEYDKKYLFVYAGVNKDMKDIAMDLMIDTVNNFIFDGPSDKDLEQAKDYMLNQIYSSLDHQESLIPRQFLTRLLQIDNPFDVYVQMIENVSKDDISKVLSKLKLTTSYVLRGEMNED</sequence>
<dbReference type="STRING" id="35623.Aocu_07650"/>
<dbReference type="GO" id="GO:0046872">
    <property type="term" value="F:metal ion binding"/>
    <property type="evidence" value="ECO:0007669"/>
    <property type="project" value="InterPro"/>
</dbReference>
<dbReference type="Pfam" id="PF05193">
    <property type="entry name" value="Peptidase_M16_C"/>
    <property type="match status" value="1"/>
</dbReference>
<dbReference type="AlphaFoldDB" id="A0A061AAH5"/>
<dbReference type="RefSeq" id="WP_045749335.1">
    <property type="nucleotide sequence ID" value="NZ_FUZK01000001.1"/>
</dbReference>
<dbReference type="InterPro" id="IPR011249">
    <property type="entry name" value="Metalloenz_LuxS/M16"/>
</dbReference>
<dbReference type="OrthoDB" id="384472at2"/>
<dbReference type="KEGG" id="aoc:Aocu_07650"/>
<dbReference type="InParanoid" id="A0A061AAH5"/>
<dbReference type="Gene3D" id="3.30.830.10">
    <property type="entry name" value="Metalloenzyme, LuxS/M16 peptidase-like"/>
    <property type="match status" value="2"/>
</dbReference>
<dbReference type="PANTHER" id="PTHR11851">
    <property type="entry name" value="METALLOPROTEASE"/>
    <property type="match status" value="1"/>
</dbReference>
<evidence type="ECO:0000259" key="1">
    <source>
        <dbReference type="Pfam" id="PF05193"/>
    </source>
</evidence>
<feature type="domain" description="Peptidase M16 C-terminal" evidence="1">
    <location>
        <begin position="164"/>
        <end position="335"/>
    </location>
</feature>
<dbReference type="InterPro" id="IPR050361">
    <property type="entry name" value="MPP/UQCRC_Complex"/>
</dbReference>